<proteinExistence type="evidence at transcript level"/>
<dbReference type="AlphaFoldDB" id="Q9NZY1"/>
<protein>
    <submittedName>
        <fullName evidence="1">HSPC054</fullName>
    </submittedName>
</protein>
<accession>Q9NZY1</accession>
<name>Q9NZY1_HUMAN</name>
<sequence>MTSGCLLLPPVARALCAFVEQGFRGAEVTLMNREYLSFIQRSTQMQTSTFSGVQPGKPLFSKKHHPQSGDCLVLSEASTLSKTHKEGRASIGLCFF</sequence>
<reference evidence="1" key="1">
    <citation type="journal article" date="2000" name="Genome Res.">
        <title>Cloning and functional analysis of cDNAs with open reading frames for 300 previously undefined genes expressed in CD34+ hematopoietic stem/progenitor cells.</title>
        <authorList>
            <person name="Zhang Q.H."/>
            <person name="Ye M."/>
            <person name="Wu X.Y."/>
            <person name="Ren S.X."/>
            <person name="Zhao M."/>
            <person name="Zhao C.J."/>
            <person name="Fu G."/>
            <person name="Shen Y."/>
            <person name="Fan H.Y."/>
            <person name="Lu G."/>
            <person name="Zhong M."/>
            <person name="Xu X.R."/>
            <person name="Han Z.G."/>
            <person name="Zhang J.W."/>
            <person name="Tao J."/>
            <person name="Huang Q.H."/>
            <person name="Zhou J."/>
            <person name="Hu G.X."/>
            <person name="Gu J."/>
            <person name="Chen S.J."/>
            <person name="Chen Z."/>
        </authorList>
    </citation>
    <scope>NUCLEOTIDE SEQUENCE</scope>
    <source>
        <tissue evidence="1">Blood</tissue>
    </source>
</reference>
<organism evidence="1">
    <name type="scientific">Homo sapiens</name>
    <name type="common">Human</name>
    <dbReference type="NCBI Taxonomy" id="9606"/>
    <lineage>
        <taxon>Eukaryota</taxon>
        <taxon>Metazoa</taxon>
        <taxon>Chordata</taxon>
        <taxon>Craniata</taxon>
        <taxon>Vertebrata</taxon>
        <taxon>Euteleostomi</taxon>
        <taxon>Mammalia</taxon>
        <taxon>Eutheria</taxon>
        <taxon>Euarchontoglires</taxon>
        <taxon>Primates</taxon>
        <taxon>Haplorrhini</taxon>
        <taxon>Catarrhini</taxon>
        <taxon>Hominidae</taxon>
        <taxon>Homo</taxon>
    </lineage>
</organism>
<dbReference type="EMBL" id="AF161539">
    <property type="protein sequence ID" value="AAF29026.1"/>
    <property type="molecule type" value="mRNA"/>
</dbReference>
<evidence type="ECO:0000313" key="1">
    <source>
        <dbReference type="EMBL" id="AAF29026.1"/>
    </source>
</evidence>